<dbReference type="InterPro" id="IPR001647">
    <property type="entry name" value="HTH_TetR"/>
</dbReference>
<keyword evidence="3" id="KW-0804">Transcription</keyword>
<sequence>MPRIRRSDARDNRERLLEAARAVFAAEGLTAPMREIARHAGVGPATLYRHFPTKEQLFAEAFAERLRACYAVVDDGLADADPWRGLRTVIERLGELYARDRGTIAALVSAFPGALDFTADRERALKSLGELVRRAKDVGRVRPETTLDDIVLVLMAAGGIQAATPAARASAVRRYITIAINGLRAVPTLHD</sequence>
<dbReference type="PANTHER" id="PTHR30055:SF234">
    <property type="entry name" value="HTH-TYPE TRANSCRIPTIONAL REGULATOR BETI"/>
    <property type="match status" value="1"/>
</dbReference>
<accession>A0A0H3D899</accession>
<dbReference type="GO" id="GO:0003700">
    <property type="term" value="F:DNA-binding transcription factor activity"/>
    <property type="evidence" value="ECO:0007669"/>
    <property type="project" value="TreeGrafter"/>
</dbReference>
<dbReference type="Gene3D" id="1.10.357.10">
    <property type="entry name" value="Tetracycline Repressor, domain 2"/>
    <property type="match status" value="1"/>
</dbReference>
<gene>
    <name evidence="6" type="ordered locus">AMED_3981</name>
</gene>
<evidence type="ECO:0000256" key="2">
    <source>
        <dbReference type="ARBA" id="ARBA00023125"/>
    </source>
</evidence>
<dbReference type="InterPro" id="IPR036271">
    <property type="entry name" value="Tet_transcr_reg_TetR-rel_C_sf"/>
</dbReference>
<evidence type="ECO:0000256" key="1">
    <source>
        <dbReference type="ARBA" id="ARBA00023015"/>
    </source>
</evidence>
<protein>
    <submittedName>
        <fullName evidence="6">TetR family transcriptional regulator</fullName>
    </submittedName>
</protein>
<dbReference type="AlphaFoldDB" id="A0A0H3D899"/>
<dbReference type="GO" id="GO:0000976">
    <property type="term" value="F:transcription cis-regulatory region binding"/>
    <property type="evidence" value="ECO:0007669"/>
    <property type="project" value="TreeGrafter"/>
</dbReference>
<reference evidence="6 7" key="1">
    <citation type="journal article" date="2010" name="Cell Res.">
        <title>Complete genome sequence of the rifamycin SV-producing Amycolatopsis mediterranei U32 revealed its genetic characteristics in phylogeny and metabolism.</title>
        <authorList>
            <person name="Zhao W."/>
            <person name="Zhong Y."/>
            <person name="Yuan H."/>
            <person name="Wang J."/>
            <person name="Zheng H."/>
            <person name="Wang Y."/>
            <person name="Cen X."/>
            <person name="Xu F."/>
            <person name="Bai J."/>
            <person name="Han X."/>
            <person name="Lu G."/>
            <person name="Zhu Y."/>
            <person name="Shao Z."/>
            <person name="Yan H."/>
            <person name="Li C."/>
            <person name="Peng N."/>
            <person name="Zhang Z."/>
            <person name="Zhang Y."/>
            <person name="Lin W."/>
            <person name="Fan Y."/>
            <person name="Qin Z."/>
            <person name="Hu Y."/>
            <person name="Zhu B."/>
            <person name="Wang S."/>
            <person name="Ding X."/>
            <person name="Zhao G.P."/>
        </authorList>
    </citation>
    <scope>NUCLEOTIDE SEQUENCE [LARGE SCALE GENOMIC DNA]</scope>
    <source>
        <strain evidence="7">U-32</strain>
    </source>
</reference>
<evidence type="ECO:0000256" key="3">
    <source>
        <dbReference type="ARBA" id="ARBA00023163"/>
    </source>
</evidence>
<keyword evidence="2 4" id="KW-0238">DNA-binding</keyword>
<name>A0A0H3D899_AMYMU</name>
<proteinExistence type="predicted"/>
<dbReference type="PROSITE" id="PS50977">
    <property type="entry name" value="HTH_TETR_2"/>
    <property type="match status" value="1"/>
</dbReference>
<dbReference type="OrthoDB" id="9795011at2"/>
<dbReference type="PATRIC" id="fig|749927.5.peg.4117"/>
<dbReference type="InterPro" id="IPR049445">
    <property type="entry name" value="TetR_SbtR-like_C"/>
</dbReference>
<dbReference type="KEGG" id="amd:AMED_3981"/>
<dbReference type="PRINTS" id="PR00455">
    <property type="entry name" value="HTHTETR"/>
</dbReference>
<dbReference type="Pfam" id="PF00440">
    <property type="entry name" value="TetR_N"/>
    <property type="match status" value="1"/>
</dbReference>
<evidence type="ECO:0000256" key="4">
    <source>
        <dbReference type="PROSITE-ProRule" id="PRU00335"/>
    </source>
</evidence>
<dbReference type="PANTHER" id="PTHR30055">
    <property type="entry name" value="HTH-TYPE TRANSCRIPTIONAL REGULATOR RUTR"/>
    <property type="match status" value="1"/>
</dbReference>
<evidence type="ECO:0000313" key="7">
    <source>
        <dbReference type="Proteomes" id="UP000000328"/>
    </source>
</evidence>
<evidence type="ECO:0000313" key="6">
    <source>
        <dbReference type="EMBL" id="ADJ45759.1"/>
    </source>
</evidence>
<dbReference type="EMBL" id="CP002000">
    <property type="protein sequence ID" value="ADJ45759.1"/>
    <property type="molecule type" value="Genomic_DNA"/>
</dbReference>
<dbReference type="InterPro" id="IPR009057">
    <property type="entry name" value="Homeodomain-like_sf"/>
</dbReference>
<evidence type="ECO:0000259" key="5">
    <source>
        <dbReference type="PROSITE" id="PS50977"/>
    </source>
</evidence>
<feature type="domain" description="HTH tetR-type" evidence="5">
    <location>
        <begin position="10"/>
        <end position="69"/>
    </location>
</feature>
<dbReference type="SUPFAM" id="SSF48498">
    <property type="entry name" value="Tetracyclin repressor-like, C-terminal domain"/>
    <property type="match status" value="1"/>
</dbReference>
<dbReference type="InterPro" id="IPR050109">
    <property type="entry name" value="HTH-type_TetR-like_transc_reg"/>
</dbReference>
<keyword evidence="1" id="KW-0805">Transcription regulation</keyword>
<organism evidence="6 7">
    <name type="scientific">Amycolatopsis mediterranei (strain U-32)</name>
    <dbReference type="NCBI Taxonomy" id="749927"/>
    <lineage>
        <taxon>Bacteria</taxon>
        <taxon>Bacillati</taxon>
        <taxon>Actinomycetota</taxon>
        <taxon>Actinomycetes</taxon>
        <taxon>Pseudonocardiales</taxon>
        <taxon>Pseudonocardiaceae</taxon>
        <taxon>Amycolatopsis</taxon>
    </lineage>
</organism>
<dbReference type="SUPFAM" id="SSF46689">
    <property type="entry name" value="Homeodomain-like"/>
    <property type="match status" value="1"/>
</dbReference>
<feature type="DNA-binding region" description="H-T-H motif" evidence="4">
    <location>
        <begin position="32"/>
        <end position="51"/>
    </location>
</feature>
<dbReference type="Proteomes" id="UP000000328">
    <property type="component" value="Chromosome"/>
</dbReference>
<dbReference type="Pfam" id="PF21597">
    <property type="entry name" value="TetR_C_43"/>
    <property type="match status" value="1"/>
</dbReference>
<dbReference type="eggNOG" id="COG1309">
    <property type="taxonomic scope" value="Bacteria"/>
</dbReference>
<dbReference type="HOGENOM" id="CLU_069356_17_0_11"/>